<dbReference type="HAMAP" id="MF_00910">
    <property type="entry name" value="FtsL"/>
    <property type="match status" value="1"/>
</dbReference>
<comment type="caution">
    <text evidence="10">The sequence shown here is derived from an EMBL/GenBank/DDBJ whole genome shotgun (WGS) entry which is preliminary data.</text>
</comment>
<comment type="function">
    <text evidence="7">Essential cell division protein.</text>
</comment>
<keyword evidence="6 7" id="KW-0131">Cell cycle</keyword>
<keyword evidence="11" id="KW-1185">Reference proteome</keyword>
<proteinExistence type="inferred from homology"/>
<gene>
    <name evidence="7" type="primary">ftsL</name>
    <name evidence="10" type="ORF">BAU17_08430</name>
</gene>
<evidence type="ECO:0000313" key="11">
    <source>
        <dbReference type="Proteomes" id="UP000782705"/>
    </source>
</evidence>
<evidence type="ECO:0000256" key="5">
    <source>
        <dbReference type="ARBA" id="ARBA00023136"/>
    </source>
</evidence>
<evidence type="ECO:0000313" key="10">
    <source>
        <dbReference type="EMBL" id="KAF1303243.1"/>
    </source>
</evidence>
<dbReference type="Proteomes" id="UP000782705">
    <property type="component" value="Unassembled WGS sequence"/>
</dbReference>
<keyword evidence="2 7" id="KW-0132">Cell division</keyword>
<dbReference type="EMBL" id="MAEL01000042">
    <property type="protein sequence ID" value="KAF1303243.1"/>
    <property type="molecule type" value="Genomic_DNA"/>
</dbReference>
<dbReference type="InterPro" id="IPR011922">
    <property type="entry name" value="Cell_div_FtsL"/>
</dbReference>
<comment type="subcellular location">
    <subcellularLocation>
        <location evidence="7">Cell membrane</location>
        <topology evidence="7">Single-pass type II membrane protein</topology>
    </subcellularLocation>
    <text evidence="7">Localizes to the division septum where it forms a ring structure.</text>
</comment>
<keyword evidence="5 7" id="KW-0472">Membrane</keyword>
<keyword evidence="4 7" id="KW-1133">Transmembrane helix</keyword>
<dbReference type="GO" id="GO:0051301">
    <property type="term" value="P:cell division"/>
    <property type="evidence" value="ECO:0007669"/>
    <property type="project" value="UniProtKB-KW"/>
</dbReference>
<feature type="coiled-coil region" evidence="9">
    <location>
        <begin position="70"/>
        <end position="121"/>
    </location>
</feature>
<keyword evidence="3 7" id="KW-0812">Transmembrane</keyword>
<evidence type="ECO:0000256" key="8">
    <source>
        <dbReference type="NCBIfam" id="TIGR02209"/>
    </source>
</evidence>
<accession>A0ABQ6YZJ1</accession>
<feature type="transmembrane region" description="Helical" evidence="7">
    <location>
        <begin position="54"/>
        <end position="73"/>
    </location>
</feature>
<dbReference type="NCBIfam" id="TIGR02209">
    <property type="entry name" value="ftsL_broad"/>
    <property type="match status" value="1"/>
</dbReference>
<comment type="similarity">
    <text evidence="7">Belongs to the FtsL family.</text>
</comment>
<evidence type="ECO:0000256" key="4">
    <source>
        <dbReference type="ARBA" id="ARBA00022989"/>
    </source>
</evidence>
<evidence type="ECO:0000256" key="1">
    <source>
        <dbReference type="ARBA" id="ARBA00022475"/>
    </source>
</evidence>
<evidence type="ECO:0000256" key="7">
    <source>
        <dbReference type="HAMAP-Rule" id="MF_00910"/>
    </source>
</evidence>
<evidence type="ECO:0000256" key="2">
    <source>
        <dbReference type="ARBA" id="ARBA00022618"/>
    </source>
</evidence>
<evidence type="ECO:0000256" key="9">
    <source>
        <dbReference type="SAM" id="Coils"/>
    </source>
</evidence>
<keyword evidence="1 7" id="KW-1003">Cell membrane</keyword>
<protein>
    <recommendedName>
        <fullName evidence="7 8">Cell division protein FtsL</fullName>
    </recommendedName>
</protein>
<name>A0ABQ6YZJ1_9ENTE</name>
<evidence type="ECO:0000256" key="6">
    <source>
        <dbReference type="ARBA" id="ARBA00023306"/>
    </source>
</evidence>
<keyword evidence="9" id="KW-0175">Coiled coil</keyword>
<evidence type="ECO:0000256" key="3">
    <source>
        <dbReference type="ARBA" id="ARBA00022692"/>
    </source>
</evidence>
<reference evidence="10 11" key="1">
    <citation type="submission" date="2016-06" db="EMBL/GenBank/DDBJ databases">
        <title>Four novel species of enterococci isolated from chicken manure.</title>
        <authorList>
            <person name="Van Tyne D."/>
        </authorList>
    </citation>
    <scope>NUCLEOTIDE SEQUENCE [LARGE SCALE GENOMIC DNA]</scope>
    <source>
        <strain evidence="10 11">CU12B</strain>
    </source>
</reference>
<dbReference type="RefSeq" id="WP_161902258.1">
    <property type="nucleotide sequence ID" value="NZ_MAEL01000042.1"/>
</dbReference>
<sequence>MAELNVHEIPYEMKQESVSYANTEPEHTPERPEVVVIPLSPARKLNRITRMEKIIAVAMVGVLIVLGLLMINLRTTISQVEQDISVLQQDVTSKEAEALQLEQEKNELSKSERIQKIAEDEGLSINSDNLRKVKK</sequence>
<organism evidence="10 11">
    <name type="scientific">Candidatus Enterococcus willemsii</name>
    <dbReference type="NCBI Taxonomy" id="1857215"/>
    <lineage>
        <taxon>Bacteria</taxon>
        <taxon>Bacillati</taxon>
        <taxon>Bacillota</taxon>
        <taxon>Bacilli</taxon>
        <taxon>Lactobacillales</taxon>
        <taxon>Enterococcaceae</taxon>
        <taxon>Enterococcus</taxon>
    </lineage>
</organism>